<reference evidence="3" key="1">
    <citation type="submission" date="2016-11" db="EMBL/GenBank/DDBJ databases">
        <title>Actinomyces gypaetusis sp. nov. isolated from Gypaetus barbatus in Qinghai Tibet Plateau China.</title>
        <authorList>
            <person name="Meng X."/>
        </authorList>
    </citation>
    <scope>NUCLEOTIDE SEQUENCE [LARGE SCALE GENOMIC DNA]</scope>
    <source>
        <strain evidence="3">DSM 15383</strain>
    </source>
</reference>
<evidence type="ECO:0000256" key="1">
    <source>
        <dbReference type="SAM" id="MobiDB-lite"/>
    </source>
</evidence>
<dbReference type="Proteomes" id="UP000186465">
    <property type="component" value="Unassembled WGS sequence"/>
</dbReference>
<keyword evidence="3" id="KW-1185">Reference proteome</keyword>
<comment type="caution">
    <text evidence="2">The sequence shown here is derived from an EMBL/GenBank/DDBJ whole genome shotgun (WGS) entry which is preliminary data.</text>
</comment>
<accession>A0A1Q5PL38</accession>
<dbReference type="AlphaFoldDB" id="A0A1Q5PL38"/>
<feature type="region of interest" description="Disordered" evidence="1">
    <location>
        <begin position="68"/>
        <end position="91"/>
    </location>
</feature>
<gene>
    <name evidence="2" type="ORF">BM477_06705</name>
</gene>
<protein>
    <submittedName>
        <fullName evidence="2">Uncharacterized protein</fullName>
    </submittedName>
</protein>
<evidence type="ECO:0000313" key="3">
    <source>
        <dbReference type="Proteomes" id="UP000186465"/>
    </source>
</evidence>
<sequence>MMPMGAQVHFLWCPSSDLSDDVFLRCRQFVVESAIRLGRRNSAYDAWNERQSFVGGAAKHHGDEACYGPDENGILAPHEDHDIASSAEESL</sequence>
<proteinExistence type="predicted"/>
<name>A0A1Q5PL38_9ACTO</name>
<dbReference type="STRING" id="156892.BM477_06705"/>
<dbReference type="EMBL" id="MPDM01000007">
    <property type="protein sequence ID" value="OKL47353.1"/>
    <property type="molecule type" value="Genomic_DNA"/>
</dbReference>
<evidence type="ECO:0000313" key="2">
    <source>
        <dbReference type="EMBL" id="OKL47353.1"/>
    </source>
</evidence>
<organism evidence="2 3">
    <name type="scientific">Boudabousia marimammalium</name>
    <dbReference type="NCBI Taxonomy" id="156892"/>
    <lineage>
        <taxon>Bacteria</taxon>
        <taxon>Bacillati</taxon>
        <taxon>Actinomycetota</taxon>
        <taxon>Actinomycetes</taxon>
        <taxon>Actinomycetales</taxon>
        <taxon>Actinomycetaceae</taxon>
        <taxon>Boudabousia</taxon>
    </lineage>
</organism>